<evidence type="ECO:0000256" key="3">
    <source>
        <dbReference type="ARBA" id="ARBA00022475"/>
    </source>
</evidence>
<keyword evidence="11" id="KW-0969">Cilium</keyword>
<comment type="caution">
    <text evidence="11">The sequence shown here is derived from an EMBL/GenBank/DDBJ whole genome shotgun (WGS) entry which is preliminary data.</text>
</comment>
<dbReference type="EMBL" id="JBHTJZ010000002">
    <property type="protein sequence ID" value="MFD0957806.1"/>
    <property type="molecule type" value="Genomic_DNA"/>
</dbReference>
<dbReference type="SUPFAM" id="SSF103088">
    <property type="entry name" value="OmpA-like"/>
    <property type="match status" value="1"/>
</dbReference>
<proteinExistence type="inferred from homology"/>
<dbReference type="InterPro" id="IPR006665">
    <property type="entry name" value="OmpA-like"/>
</dbReference>
<accession>A0ABW3HJX2</accession>
<keyword evidence="11" id="KW-0966">Cell projection</keyword>
<evidence type="ECO:0000313" key="11">
    <source>
        <dbReference type="EMBL" id="MFD0957806.1"/>
    </source>
</evidence>
<dbReference type="InterPro" id="IPR050330">
    <property type="entry name" value="Bact_OuterMem_StrucFunc"/>
</dbReference>
<evidence type="ECO:0000256" key="6">
    <source>
        <dbReference type="ARBA" id="ARBA00023136"/>
    </source>
</evidence>
<dbReference type="Pfam" id="PF13677">
    <property type="entry name" value="MotB_plug"/>
    <property type="match status" value="1"/>
</dbReference>
<evidence type="ECO:0000256" key="8">
    <source>
        <dbReference type="SAM" id="MobiDB-lite"/>
    </source>
</evidence>
<keyword evidence="12" id="KW-1185">Reference proteome</keyword>
<feature type="region of interest" description="Disordered" evidence="8">
    <location>
        <begin position="67"/>
        <end position="99"/>
    </location>
</feature>
<sequence>MSRKRKHQDHEEHIDESWLIPYADILTLLLALFIVLYSMNSVDVKKFEDMSRAFNFALNNGSGVLDMPSVIRKGDDTERDDKKEDKEDSSQQSELSEEELIVQEQAELNELKEEMDAYINENGLDSTLETELNMSQLLITISDSALFAPAQATVNTEGTELAIAISKLLEQYPDYDVIIAGHTDDRPINNAQFRSNWDLSTMRAVRFLDILLKNDSLEPERFSAIGYGEYHPIADNETEEGKAKNRRVEVSIIHTFIDKTNPQNLQVKKP</sequence>
<evidence type="ECO:0000256" key="4">
    <source>
        <dbReference type="ARBA" id="ARBA00022692"/>
    </source>
</evidence>
<reference evidence="12" key="1">
    <citation type="journal article" date="2019" name="Int. J. Syst. Evol. Microbiol.">
        <title>The Global Catalogue of Microorganisms (GCM) 10K type strain sequencing project: providing services to taxonomists for standard genome sequencing and annotation.</title>
        <authorList>
            <consortium name="The Broad Institute Genomics Platform"/>
            <consortium name="The Broad Institute Genome Sequencing Center for Infectious Disease"/>
            <person name="Wu L."/>
            <person name="Ma J."/>
        </authorList>
    </citation>
    <scope>NUCLEOTIDE SEQUENCE [LARGE SCALE GENOMIC DNA]</scope>
    <source>
        <strain evidence="12">CCUG 59129</strain>
    </source>
</reference>
<dbReference type="RefSeq" id="WP_377561410.1">
    <property type="nucleotide sequence ID" value="NZ_JBHTJZ010000002.1"/>
</dbReference>
<dbReference type="PROSITE" id="PS51123">
    <property type="entry name" value="OMPA_2"/>
    <property type="match status" value="1"/>
</dbReference>
<gene>
    <name evidence="11" type="primary">motB</name>
    <name evidence="11" type="ORF">ACFQ2I_00170</name>
</gene>
<dbReference type="Pfam" id="PF00691">
    <property type="entry name" value="OmpA"/>
    <property type="match status" value="1"/>
</dbReference>
<dbReference type="Proteomes" id="UP001596989">
    <property type="component" value="Unassembled WGS sequence"/>
</dbReference>
<evidence type="ECO:0000256" key="1">
    <source>
        <dbReference type="ARBA" id="ARBA00004162"/>
    </source>
</evidence>
<feature type="transmembrane region" description="Helical" evidence="9">
    <location>
        <begin position="20"/>
        <end position="39"/>
    </location>
</feature>
<dbReference type="InterPro" id="IPR036737">
    <property type="entry name" value="OmpA-like_sf"/>
</dbReference>
<dbReference type="PANTHER" id="PTHR30329">
    <property type="entry name" value="STATOR ELEMENT OF FLAGELLAR MOTOR COMPLEX"/>
    <property type="match status" value="1"/>
</dbReference>
<keyword evidence="5 9" id="KW-1133">Transmembrane helix</keyword>
<dbReference type="CDD" id="cd07185">
    <property type="entry name" value="OmpA_C-like"/>
    <property type="match status" value="1"/>
</dbReference>
<dbReference type="PRINTS" id="PR01023">
    <property type="entry name" value="NAFLGMOTY"/>
</dbReference>
<dbReference type="NCBIfam" id="NF005831">
    <property type="entry name" value="PRK07734.1"/>
    <property type="match status" value="1"/>
</dbReference>
<name>A0ABW3HJX2_9BACL</name>
<evidence type="ECO:0000256" key="7">
    <source>
        <dbReference type="PROSITE-ProRule" id="PRU00473"/>
    </source>
</evidence>
<dbReference type="Gene3D" id="3.30.1330.60">
    <property type="entry name" value="OmpA-like domain"/>
    <property type="match status" value="1"/>
</dbReference>
<evidence type="ECO:0000256" key="9">
    <source>
        <dbReference type="SAM" id="Phobius"/>
    </source>
</evidence>
<evidence type="ECO:0000313" key="12">
    <source>
        <dbReference type="Proteomes" id="UP001596989"/>
    </source>
</evidence>
<protein>
    <submittedName>
        <fullName evidence="11">Flagellar motor protein MotB</fullName>
    </submittedName>
</protein>
<comment type="similarity">
    <text evidence="2">Belongs to the MotB family.</text>
</comment>
<organism evidence="11 12">
    <name type="scientific">Paenibacillus chungangensis</name>
    <dbReference type="NCBI Taxonomy" id="696535"/>
    <lineage>
        <taxon>Bacteria</taxon>
        <taxon>Bacillati</taxon>
        <taxon>Bacillota</taxon>
        <taxon>Bacilli</taxon>
        <taxon>Bacillales</taxon>
        <taxon>Paenibacillaceae</taxon>
        <taxon>Paenibacillus</taxon>
    </lineage>
</organism>
<dbReference type="PANTHER" id="PTHR30329:SF21">
    <property type="entry name" value="LIPOPROTEIN YIAD-RELATED"/>
    <property type="match status" value="1"/>
</dbReference>
<dbReference type="InterPro" id="IPR025713">
    <property type="entry name" value="MotB-like_N_dom"/>
</dbReference>
<keyword evidence="4 9" id="KW-0812">Transmembrane</keyword>
<evidence type="ECO:0000256" key="2">
    <source>
        <dbReference type="ARBA" id="ARBA00008914"/>
    </source>
</evidence>
<feature type="domain" description="OmpA-like" evidence="10">
    <location>
        <begin position="134"/>
        <end position="256"/>
    </location>
</feature>
<evidence type="ECO:0000256" key="5">
    <source>
        <dbReference type="ARBA" id="ARBA00022989"/>
    </source>
</evidence>
<feature type="compositionally biased region" description="Basic and acidic residues" evidence="8">
    <location>
        <begin position="72"/>
        <end position="89"/>
    </location>
</feature>
<keyword evidence="6 7" id="KW-0472">Membrane</keyword>
<evidence type="ECO:0000259" key="10">
    <source>
        <dbReference type="PROSITE" id="PS51123"/>
    </source>
</evidence>
<keyword evidence="3" id="KW-1003">Cell membrane</keyword>
<comment type="subcellular location">
    <subcellularLocation>
        <location evidence="1">Cell membrane</location>
        <topology evidence="1">Single-pass membrane protein</topology>
    </subcellularLocation>
</comment>
<keyword evidence="11" id="KW-0282">Flagellum</keyword>